<evidence type="ECO:0000313" key="2">
    <source>
        <dbReference type="Proteomes" id="UP001152622"/>
    </source>
</evidence>
<proteinExistence type="predicted"/>
<dbReference type="Proteomes" id="UP001152622">
    <property type="component" value="Chromosome 18"/>
</dbReference>
<keyword evidence="2" id="KW-1185">Reference proteome</keyword>
<dbReference type="OrthoDB" id="5357315at2759"/>
<sequence length="131" mass="14492">MCVDPWLNEHCTCPMCKLNILKALGIMPNLPCVDNVAFDMDRISRNQTASQRTALVDLSNENSISLEPLRHSGTSQIPSDGELTPRTGEINIAVTSGHFFNRTSLSPRSVVCEMELPDIQASLDLYDENKS</sequence>
<name>A0A9Q1IEQ1_SYNKA</name>
<reference evidence="1" key="1">
    <citation type="journal article" date="2023" name="Science">
        <title>Genome structures resolve the early diversification of teleost fishes.</title>
        <authorList>
            <person name="Parey E."/>
            <person name="Louis A."/>
            <person name="Montfort J."/>
            <person name="Bouchez O."/>
            <person name="Roques C."/>
            <person name="Iampietro C."/>
            <person name="Lluch J."/>
            <person name="Castinel A."/>
            <person name="Donnadieu C."/>
            <person name="Desvignes T."/>
            <person name="Floi Bucao C."/>
            <person name="Jouanno E."/>
            <person name="Wen M."/>
            <person name="Mejri S."/>
            <person name="Dirks R."/>
            <person name="Jansen H."/>
            <person name="Henkel C."/>
            <person name="Chen W.J."/>
            <person name="Zahm M."/>
            <person name="Cabau C."/>
            <person name="Klopp C."/>
            <person name="Thompson A.W."/>
            <person name="Robinson-Rechavi M."/>
            <person name="Braasch I."/>
            <person name="Lecointre G."/>
            <person name="Bobe J."/>
            <person name="Postlethwait J.H."/>
            <person name="Berthelot C."/>
            <person name="Roest Crollius H."/>
            <person name="Guiguen Y."/>
        </authorList>
    </citation>
    <scope>NUCLEOTIDE SEQUENCE</scope>
    <source>
        <strain evidence="1">WJC10195</strain>
    </source>
</reference>
<gene>
    <name evidence="1" type="ORF">SKAU_G00367960</name>
</gene>
<evidence type="ECO:0000313" key="1">
    <source>
        <dbReference type="EMBL" id="KAJ8337830.1"/>
    </source>
</evidence>
<comment type="caution">
    <text evidence="1">The sequence shown here is derived from an EMBL/GenBank/DDBJ whole genome shotgun (WGS) entry which is preliminary data.</text>
</comment>
<organism evidence="1 2">
    <name type="scientific">Synaphobranchus kaupii</name>
    <name type="common">Kaup's arrowtooth eel</name>
    <dbReference type="NCBI Taxonomy" id="118154"/>
    <lineage>
        <taxon>Eukaryota</taxon>
        <taxon>Metazoa</taxon>
        <taxon>Chordata</taxon>
        <taxon>Craniata</taxon>
        <taxon>Vertebrata</taxon>
        <taxon>Euteleostomi</taxon>
        <taxon>Actinopterygii</taxon>
        <taxon>Neopterygii</taxon>
        <taxon>Teleostei</taxon>
        <taxon>Anguilliformes</taxon>
        <taxon>Synaphobranchidae</taxon>
        <taxon>Synaphobranchus</taxon>
    </lineage>
</organism>
<accession>A0A9Q1IEQ1</accession>
<protein>
    <submittedName>
        <fullName evidence="1">Uncharacterized protein</fullName>
    </submittedName>
</protein>
<dbReference type="AlphaFoldDB" id="A0A9Q1IEQ1"/>
<dbReference type="EMBL" id="JAINUF010000018">
    <property type="protein sequence ID" value="KAJ8337830.1"/>
    <property type="molecule type" value="Genomic_DNA"/>
</dbReference>